<dbReference type="Gene3D" id="3.30.70.330">
    <property type="match status" value="1"/>
</dbReference>
<accession>A0A183C911</accession>
<comment type="subcellular location">
    <subcellularLocation>
        <location evidence="1">Nucleus</location>
        <location evidence="1">Nucleolus</location>
    </subcellularLocation>
</comment>
<dbReference type="GO" id="GO:0003723">
    <property type="term" value="F:RNA binding"/>
    <property type="evidence" value="ECO:0007669"/>
    <property type="project" value="UniProtKB-KW"/>
</dbReference>
<reference evidence="8" key="2">
    <citation type="submission" date="2016-06" db="UniProtKB">
        <authorList>
            <consortium name="WormBaseParasite"/>
        </authorList>
    </citation>
    <scope>IDENTIFICATION</scope>
</reference>
<evidence type="ECO:0000256" key="4">
    <source>
        <dbReference type="ARBA" id="ARBA00022884"/>
    </source>
</evidence>
<protein>
    <recommendedName>
        <fullName evidence="3">Activator of basal transcription 1</fullName>
    </recommendedName>
</protein>
<evidence type="ECO:0000256" key="1">
    <source>
        <dbReference type="ARBA" id="ARBA00004604"/>
    </source>
</evidence>
<dbReference type="PANTHER" id="PTHR12311:SF7">
    <property type="entry name" value="ACTIVATOR OF BASAL TRANSCRIPTION 1"/>
    <property type="match status" value="1"/>
</dbReference>
<dbReference type="GO" id="GO:0005730">
    <property type="term" value="C:nucleolus"/>
    <property type="evidence" value="ECO:0007669"/>
    <property type="project" value="UniProtKB-SubCell"/>
</dbReference>
<dbReference type="AlphaFoldDB" id="A0A183C911"/>
<feature type="region of interest" description="Disordered" evidence="6">
    <location>
        <begin position="190"/>
        <end position="239"/>
    </location>
</feature>
<evidence type="ECO:0000256" key="5">
    <source>
        <dbReference type="ARBA" id="ARBA00023242"/>
    </source>
</evidence>
<feature type="compositionally biased region" description="Acidic residues" evidence="6">
    <location>
        <begin position="201"/>
        <end position="212"/>
    </location>
</feature>
<dbReference type="GO" id="GO:0000480">
    <property type="term" value="P:endonucleolytic cleavage in 5'-ETS of tricistronic rRNA transcript (SSU-rRNA, 5.8S rRNA, LSU-rRNA)"/>
    <property type="evidence" value="ECO:0007669"/>
    <property type="project" value="TreeGrafter"/>
</dbReference>
<dbReference type="InterPro" id="IPR012677">
    <property type="entry name" value="Nucleotide-bd_a/b_plait_sf"/>
</dbReference>
<dbReference type="GO" id="GO:0000472">
    <property type="term" value="P:endonucleolytic cleavage to generate mature 5'-end of SSU-rRNA from (SSU-rRNA, 5.8S rRNA, LSU-rRNA)"/>
    <property type="evidence" value="ECO:0007669"/>
    <property type="project" value="TreeGrafter"/>
</dbReference>
<feature type="compositionally biased region" description="Basic residues" evidence="6">
    <location>
        <begin position="225"/>
        <end position="239"/>
    </location>
</feature>
<dbReference type="CDD" id="cd12263">
    <property type="entry name" value="RRM_ABT1_like"/>
    <property type="match status" value="1"/>
</dbReference>
<keyword evidence="7" id="KW-1185">Reference proteome</keyword>
<dbReference type="Proteomes" id="UP000050741">
    <property type="component" value="Unassembled WGS sequence"/>
</dbReference>
<keyword evidence="4" id="KW-0694">RNA-binding</keyword>
<dbReference type="InterPro" id="IPR035979">
    <property type="entry name" value="RBD_domain_sf"/>
</dbReference>
<dbReference type="GO" id="GO:0000447">
    <property type="term" value="P:endonucleolytic cleavage in ITS1 to separate SSU-rRNA from 5.8S rRNA and LSU-rRNA from tricistronic rRNA transcript (SSU-rRNA, 5.8S rRNA, LSU-rRNA)"/>
    <property type="evidence" value="ECO:0007669"/>
    <property type="project" value="TreeGrafter"/>
</dbReference>
<proteinExistence type="inferred from homology"/>
<evidence type="ECO:0000256" key="2">
    <source>
        <dbReference type="ARBA" id="ARBA00005819"/>
    </source>
</evidence>
<keyword evidence="5" id="KW-0539">Nucleus</keyword>
<dbReference type="PANTHER" id="PTHR12311">
    <property type="entry name" value="ACTIVATOR OF BASAL TRANSCRIPTION 1"/>
    <property type="match status" value="1"/>
</dbReference>
<evidence type="ECO:0000313" key="8">
    <source>
        <dbReference type="WBParaSite" id="GPLIN_000935800"/>
    </source>
</evidence>
<organism evidence="7 8">
    <name type="scientific">Globodera pallida</name>
    <name type="common">Potato cyst nematode worm</name>
    <name type="synonym">Heterodera pallida</name>
    <dbReference type="NCBI Taxonomy" id="36090"/>
    <lineage>
        <taxon>Eukaryota</taxon>
        <taxon>Metazoa</taxon>
        <taxon>Ecdysozoa</taxon>
        <taxon>Nematoda</taxon>
        <taxon>Chromadorea</taxon>
        <taxon>Rhabditida</taxon>
        <taxon>Tylenchina</taxon>
        <taxon>Tylenchomorpha</taxon>
        <taxon>Tylenchoidea</taxon>
        <taxon>Heteroderidae</taxon>
        <taxon>Heteroderinae</taxon>
        <taxon>Globodera</taxon>
    </lineage>
</organism>
<dbReference type="InterPro" id="IPR034353">
    <property type="entry name" value="ABT1/ESF2_RRM"/>
</dbReference>
<evidence type="ECO:0000313" key="7">
    <source>
        <dbReference type="Proteomes" id="UP000050741"/>
    </source>
</evidence>
<reference evidence="7" key="1">
    <citation type="submission" date="2014-05" db="EMBL/GenBank/DDBJ databases">
        <title>The genome and life-stage specific transcriptomes of Globodera pallida elucidate key aspects of plant parasitism by a cyst nematode.</title>
        <authorList>
            <person name="Cotton J.A."/>
            <person name="Lilley C.J."/>
            <person name="Jones L.M."/>
            <person name="Kikuchi T."/>
            <person name="Reid A.J."/>
            <person name="Thorpe P."/>
            <person name="Tsai I.J."/>
            <person name="Beasley H."/>
            <person name="Blok V."/>
            <person name="Cock P.J.A."/>
            <person name="Van den Akker S.E."/>
            <person name="Holroyd N."/>
            <person name="Hunt M."/>
            <person name="Mantelin S."/>
            <person name="Naghra H."/>
            <person name="Pain A."/>
            <person name="Palomares-Rius J.E."/>
            <person name="Zarowiecki M."/>
            <person name="Berriman M."/>
            <person name="Jones J.T."/>
            <person name="Urwin P.E."/>
        </authorList>
    </citation>
    <scope>NUCLEOTIDE SEQUENCE [LARGE SCALE GENOMIC DNA]</scope>
    <source>
        <strain evidence="7">Lindley</strain>
    </source>
</reference>
<dbReference type="SUPFAM" id="SSF54928">
    <property type="entry name" value="RNA-binding domain, RBD"/>
    <property type="match status" value="1"/>
</dbReference>
<feature type="compositionally biased region" description="Basic and acidic residues" evidence="6">
    <location>
        <begin position="191"/>
        <end position="200"/>
    </location>
</feature>
<comment type="similarity">
    <text evidence="2">Belongs to the ESF2/ABP1 family.</text>
</comment>
<dbReference type="GO" id="GO:0034462">
    <property type="term" value="P:small-subunit processome assembly"/>
    <property type="evidence" value="ECO:0007669"/>
    <property type="project" value="TreeGrafter"/>
</dbReference>
<name>A0A183C911_GLOPA</name>
<evidence type="ECO:0000256" key="6">
    <source>
        <dbReference type="SAM" id="MobiDB-lite"/>
    </source>
</evidence>
<dbReference type="WBParaSite" id="GPLIN_000935800">
    <property type="protein sequence ID" value="GPLIN_000935800"/>
    <property type="gene ID" value="GPLIN_000935800"/>
</dbReference>
<evidence type="ECO:0000256" key="3">
    <source>
        <dbReference type="ARBA" id="ARBA00020737"/>
    </source>
</evidence>
<sequence>MPGVIYIQTVPPFFTVKRLREIMARFDGLGRVYLQSEKRGVHRKKRYTEGWVEFKSKKVAKEVTRLLNGRVVGGRRRSAAYDSVWTMKYLHGFKWEHLMEQLSYEQRIEQQRLRTEIVVEKRKAEYFAQQVEKGERLKQLEEKILKKCGLWEQFQRQHKQQKAVGGDERNKKLDENESLLLQIFGGDAEDDLQRKEKESGLVEETEERDVEDDLHFGKSSGRGNGKTRGRRGKNKGRSE</sequence>
<dbReference type="InterPro" id="IPR039119">
    <property type="entry name" value="ABT1/Esf2"/>
</dbReference>